<evidence type="ECO:0000256" key="4">
    <source>
        <dbReference type="ARBA" id="ARBA00023088"/>
    </source>
</evidence>
<evidence type="ECO:0000313" key="8">
    <source>
        <dbReference type="EMBL" id="ADP35164.1"/>
    </source>
</evidence>
<accession>A0A0H3EA32</accession>
<dbReference type="Pfam" id="PF07554">
    <property type="entry name" value="FIVAR"/>
    <property type="match status" value="1"/>
</dbReference>
<keyword evidence="4" id="KW-0572">Peptidoglycan-anchor</keyword>
<dbReference type="KEGG" id="bbp:BBPR_0020"/>
<keyword evidence="6" id="KW-0472">Membrane</keyword>
<reference evidence="8 9" key="1">
    <citation type="journal article" date="2010" name="Proc. Natl. Acad. Sci. U.S.A.">
        <title>Genome analysis of Bifidobacterium bifidum PRL2010 reveals metabolic pathways for host-derived glycan foraging.</title>
        <authorList>
            <person name="Turroni F."/>
            <person name="Bottacini F."/>
            <person name="Foroni E."/>
            <person name="Mulder I."/>
            <person name="Kim J.H."/>
            <person name="Zomer A."/>
            <person name="Sanchez B."/>
            <person name="Bidossi A."/>
            <person name="Ferrarini A."/>
            <person name="Giubellini V."/>
            <person name="Delledonne M."/>
            <person name="Henrissat B."/>
            <person name="Coutinho P."/>
            <person name="Oggioni M."/>
            <person name="Fitzgerald G.F."/>
            <person name="Mills D."/>
            <person name="Margolles A."/>
            <person name="Kelly D."/>
            <person name="van Sinderen D."/>
            <person name="Ventura M."/>
        </authorList>
    </citation>
    <scope>NUCLEOTIDE SEQUENCE [LARGE SCALE GENOMIC DNA]</scope>
    <source>
        <strain evidence="8 9">PRL2010</strain>
    </source>
</reference>
<dbReference type="HOGENOM" id="CLU_143999_0_0_11"/>
<evidence type="ECO:0000313" key="9">
    <source>
        <dbReference type="Proteomes" id="UP000002312"/>
    </source>
</evidence>
<dbReference type="InterPro" id="IPR019931">
    <property type="entry name" value="LPXTG_anchor"/>
</dbReference>
<keyword evidence="6" id="KW-1133">Transmembrane helix</keyword>
<evidence type="ECO:0000256" key="3">
    <source>
        <dbReference type="ARBA" id="ARBA00022729"/>
    </source>
</evidence>
<dbReference type="EMBL" id="CP001840">
    <property type="protein sequence ID" value="ADP35164.1"/>
    <property type="molecule type" value="Genomic_DNA"/>
</dbReference>
<evidence type="ECO:0000256" key="6">
    <source>
        <dbReference type="SAM" id="Phobius"/>
    </source>
</evidence>
<dbReference type="PROSITE" id="PS50847">
    <property type="entry name" value="GRAM_POS_ANCHORING"/>
    <property type="match status" value="1"/>
</dbReference>
<proteinExistence type="predicted"/>
<dbReference type="Proteomes" id="UP000002312">
    <property type="component" value="Chromosome"/>
</dbReference>
<keyword evidence="3" id="KW-0732">Signal</keyword>
<name>A0A0H3EA32_BIFBP</name>
<dbReference type="Gene3D" id="1.20.1270.90">
    <property type="entry name" value="AF1782-like"/>
    <property type="match status" value="1"/>
</dbReference>
<keyword evidence="2" id="KW-0964">Secreted</keyword>
<keyword evidence="1" id="KW-0134">Cell wall</keyword>
<keyword evidence="6" id="KW-0812">Transmembrane</keyword>
<evidence type="ECO:0000256" key="5">
    <source>
        <dbReference type="SAM" id="MobiDB-lite"/>
    </source>
</evidence>
<evidence type="ECO:0000256" key="1">
    <source>
        <dbReference type="ARBA" id="ARBA00022512"/>
    </source>
</evidence>
<gene>
    <name evidence="8" type="ordered locus">BBPR_0020</name>
</gene>
<protein>
    <recommendedName>
        <fullName evidence="7">Gram-positive cocci surface proteins LPxTG domain-containing protein</fullName>
    </recommendedName>
</protein>
<dbReference type="NCBIfam" id="TIGR01167">
    <property type="entry name" value="LPXTG_anchor"/>
    <property type="match status" value="1"/>
</dbReference>
<dbReference type="PATRIC" id="fig|702459.3.peg.21"/>
<feature type="transmembrane region" description="Helical" evidence="6">
    <location>
        <begin position="145"/>
        <end position="164"/>
    </location>
</feature>
<evidence type="ECO:0000256" key="2">
    <source>
        <dbReference type="ARBA" id="ARBA00022525"/>
    </source>
</evidence>
<feature type="compositionally biased region" description="Basic and acidic residues" evidence="5">
    <location>
        <begin position="98"/>
        <end position="107"/>
    </location>
</feature>
<dbReference type="RefSeq" id="WP_013389331.1">
    <property type="nucleotide sequence ID" value="NC_014638.1"/>
</dbReference>
<evidence type="ECO:0000259" key="7">
    <source>
        <dbReference type="PROSITE" id="PS50847"/>
    </source>
</evidence>
<feature type="region of interest" description="Disordered" evidence="5">
    <location>
        <begin position="98"/>
        <end position="137"/>
    </location>
</feature>
<feature type="domain" description="Gram-positive cocci surface proteins LPxTG" evidence="7">
    <location>
        <begin position="137"/>
        <end position="169"/>
    </location>
</feature>
<dbReference type="AlphaFoldDB" id="A0A0H3EA32"/>
<sequence>MDYAKPFAKVGKATFTVTLKDTEYSKTFEVSVKAADKTALNNAIAAAEKLTEDKYESGWDAFQAAFDAAKKVAADEDATPAQVADALAALQAARKALVKVDGEKPDPQELSTKPEPQKPAVKPSPNGKVDATEPSGLSKTGASTMAFAVAAVLLLAAGAGVVLLRRRAE</sequence>
<organism evidence="8 9">
    <name type="scientific">Bifidobacterium bifidum (strain PRL2010)</name>
    <dbReference type="NCBI Taxonomy" id="702459"/>
    <lineage>
        <taxon>Bacteria</taxon>
        <taxon>Bacillati</taxon>
        <taxon>Actinomycetota</taxon>
        <taxon>Actinomycetes</taxon>
        <taxon>Bifidobacteriales</taxon>
        <taxon>Bifidobacteriaceae</taxon>
        <taxon>Bifidobacterium</taxon>
    </lineage>
</organism>